<accession>A0AAV3NPR4</accession>
<organism evidence="2 3">
    <name type="scientific">Lithospermum erythrorhizon</name>
    <name type="common">Purple gromwell</name>
    <name type="synonym">Lithospermum officinale var. erythrorhizon</name>
    <dbReference type="NCBI Taxonomy" id="34254"/>
    <lineage>
        <taxon>Eukaryota</taxon>
        <taxon>Viridiplantae</taxon>
        <taxon>Streptophyta</taxon>
        <taxon>Embryophyta</taxon>
        <taxon>Tracheophyta</taxon>
        <taxon>Spermatophyta</taxon>
        <taxon>Magnoliopsida</taxon>
        <taxon>eudicotyledons</taxon>
        <taxon>Gunneridae</taxon>
        <taxon>Pentapetalae</taxon>
        <taxon>asterids</taxon>
        <taxon>lamiids</taxon>
        <taxon>Boraginales</taxon>
        <taxon>Boraginaceae</taxon>
        <taxon>Boraginoideae</taxon>
        <taxon>Lithospermeae</taxon>
        <taxon>Lithospermum</taxon>
    </lineage>
</organism>
<sequence length="403" mass="46040">MKKLCTTKDTDLISALPDNLIDTILIELPLRDAARTCILSRRWRYSWVKLSHLKLDYAFWLHSLQNASQARAAKFAIILFRILLLHQGPITSISLHIPELESPPEIDTLINFIVRNGVQKCILDMFPKYYKLHSSLFTCPTLIELDLRSCEINFVPSTSERFSNLTSLTLNDITVSPRALNCLLSSCPFLYTLKLNVPLDIQCLQINAPKLVYFAYYCSNSAQSLLAVNYVRRQQAILKILGGFPDLKFLYLDSHCVKSLAAGDLHTRLPISMLQLIDLLDICLEDVDQFSSVLCLIRSSPGLKKFKVFHTRHIGNHNNNIENFQEEEDYSDVTLNHLEEVKILGVVGGRLELKLIRILFAKSRSLRKMSIRLSSNTSRKLQILKEIVMFRRAAPNVDVHIDD</sequence>
<evidence type="ECO:0000313" key="2">
    <source>
        <dbReference type="EMBL" id="GAA0141354.1"/>
    </source>
</evidence>
<proteinExistence type="predicted"/>
<dbReference type="Pfam" id="PF00646">
    <property type="entry name" value="F-box"/>
    <property type="match status" value="1"/>
</dbReference>
<dbReference type="InterPro" id="IPR055411">
    <property type="entry name" value="LRR_FXL15/At3g58940/PEG3-like"/>
</dbReference>
<gene>
    <name evidence="2" type="ORF">LIER_35377</name>
</gene>
<dbReference type="PANTHER" id="PTHR31639:SF310">
    <property type="entry name" value="F-BOX DOMAIN-CONTAINING PROTEIN"/>
    <property type="match status" value="1"/>
</dbReference>
<dbReference type="Gene3D" id="3.80.10.10">
    <property type="entry name" value="Ribonuclease Inhibitor"/>
    <property type="match status" value="1"/>
</dbReference>
<dbReference type="InterPro" id="IPR001810">
    <property type="entry name" value="F-box_dom"/>
</dbReference>
<feature type="domain" description="FBD" evidence="1">
    <location>
        <begin position="332"/>
        <end position="402"/>
    </location>
</feature>
<dbReference type="InterPro" id="IPR036047">
    <property type="entry name" value="F-box-like_dom_sf"/>
</dbReference>
<evidence type="ECO:0000259" key="1">
    <source>
        <dbReference type="SMART" id="SM00579"/>
    </source>
</evidence>
<dbReference type="PANTHER" id="PTHR31639">
    <property type="entry name" value="F-BOX PROTEIN-LIKE"/>
    <property type="match status" value="1"/>
</dbReference>
<dbReference type="SUPFAM" id="SSF52047">
    <property type="entry name" value="RNI-like"/>
    <property type="match status" value="1"/>
</dbReference>
<dbReference type="InterPro" id="IPR006566">
    <property type="entry name" value="FBD"/>
</dbReference>
<dbReference type="SUPFAM" id="SSF81383">
    <property type="entry name" value="F-box domain"/>
    <property type="match status" value="1"/>
</dbReference>
<evidence type="ECO:0000313" key="3">
    <source>
        <dbReference type="Proteomes" id="UP001454036"/>
    </source>
</evidence>
<keyword evidence="3" id="KW-1185">Reference proteome</keyword>
<dbReference type="SMART" id="SM00579">
    <property type="entry name" value="FBD"/>
    <property type="match status" value="1"/>
</dbReference>
<name>A0AAV3NPR4_LITER</name>
<dbReference type="InterPro" id="IPR032675">
    <property type="entry name" value="LRR_dom_sf"/>
</dbReference>
<protein>
    <recommendedName>
        <fullName evidence="1">FBD domain-containing protein</fullName>
    </recommendedName>
</protein>
<dbReference type="EMBL" id="BAABME010015471">
    <property type="protein sequence ID" value="GAA0141354.1"/>
    <property type="molecule type" value="Genomic_DNA"/>
</dbReference>
<dbReference type="Pfam" id="PF24758">
    <property type="entry name" value="LRR_At5g56370"/>
    <property type="match status" value="1"/>
</dbReference>
<dbReference type="AlphaFoldDB" id="A0AAV3NPR4"/>
<reference evidence="2 3" key="1">
    <citation type="submission" date="2024-01" db="EMBL/GenBank/DDBJ databases">
        <title>The complete chloroplast genome sequence of Lithospermum erythrorhizon: insights into the phylogenetic relationship among Boraginaceae species and the maternal lineages of purple gromwells.</title>
        <authorList>
            <person name="Okada T."/>
            <person name="Watanabe K."/>
        </authorList>
    </citation>
    <scope>NUCLEOTIDE SEQUENCE [LARGE SCALE GENOMIC DNA]</scope>
</reference>
<comment type="caution">
    <text evidence="2">The sequence shown here is derived from an EMBL/GenBank/DDBJ whole genome shotgun (WGS) entry which is preliminary data.</text>
</comment>
<dbReference type="Proteomes" id="UP001454036">
    <property type="component" value="Unassembled WGS sequence"/>
</dbReference>